<feature type="domain" description="CRAL-TRIO" evidence="14">
    <location>
        <begin position="1709"/>
        <end position="1871"/>
    </location>
</feature>
<dbReference type="InterPro" id="IPR011074">
    <property type="entry name" value="CRAL/TRIO_N_dom"/>
</dbReference>
<dbReference type="InterPro" id="IPR036961">
    <property type="entry name" value="Kinesin_motor_dom_sf"/>
</dbReference>
<name>A0A4V3SCK4_9HYME</name>
<evidence type="ECO:0000256" key="10">
    <source>
        <dbReference type="ARBA" id="ARBA00023136"/>
    </source>
</evidence>
<dbReference type="InterPro" id="IPR036865">
    <property type="entry name" value="CRAL-TRIO_dom_sf"/>
</dbReference>
<dbReference type="Pfam" id="PF06553">
    <property type="entry name" value="BNIP3"/>
    <property type="match status" value="1"/>
</dbReference>
<comment type="similarity">
    <text evidence="11">Belongs to the TRAFAC class myosin-kinesin ATPase superfamily. Kinesin family.</text>
</comment>
<evidence type="ECO:0000256" key="6">
    <source>
        <dbReference type="ARBA" id="ARBA00022741"/>
    </source>
</evidence>
<dbReference type="GO" id="GO:0007018">
    <property type="term" value="P:microtubule-based movement"/>
    <property type="evidence" value="ECO:0007669"/>
    <property type="project" value="InterPro"/>
</dbReference>
<evidence type="ECO:0008006" key="17">
    <source>
        <dbReference type="Google" id="ProtNLM"/>
    </source>
</evidence>
<dbReference type="GO" id="GO:0006915">
    <property type="term" value="P:apoptotic process"/>
    <property type="evidence" value="ECO:0007669"/>
    <property type="project" value="UniProtKB-KW"/>
</dbReference>
<keyword evidence="6 11" id="KW-0547">Nucleotide-binding</keyword>
<evidence type="ECO:0000256" key="8">
    <source>
        <dbReference type="ARBA" id="ARBA00022989"/>
    </source>
</evidence>
<dbReference type="Gene3D" id="3.40.525.10">
    <property type="entry name" value="CRAL-TRIO lipid binding domain"/>
    <property type="match status" value="11"/>
</dbReference>
<gene>
    <name evidence="15" type="ORF">DBV15_09002</name>
</gene>
<dbReference type="Gene3D" id="1.10.8.20">
    <property type="entry name" value="N-terminal domain of phosphatidylinositol transfer protein sec14p"/>
    <property type="match status" value="8"/>
</dbReference>
<comment type="caution">
    <text evidence="15">The sequence shown here is derived from an EMBL/GenBank/DDBJ whole genome shotgun (WGS) entry which is preliminary data.</text>
</comment>
<dbReference type="EMBL" id="QBLH01000211">
    <property type="protein sequence ID" value="TGZ57104.1"/>
    <property type="molecule type" value="Genomic_DNA"/>
</dbReference>
<evidence type="ECO:0000313" key="15">
    <source>
        <dbReference type="EMBL" id="TGZ57104.1"/>
    </source>
</evidence>
<evidence type="ECO:0000256" key="5">
    <source>
        <dbReference type="ARBA" id="ARBA00022703"/>
    </source>
</evidence>
<evidence type="ECO:0000256" key="3">
    <source>
        <dbReference type="ARBA" id="ARBA00007710"/>
    </source>
</evidence>
<dbReference type="SUPFAM" id="SSF52087">
    <property type="entry name" value="CRAL/TRIO domain"/>
    <property type="match status" value="11"/>
</dbReference>
<reference evidence="15 16" key="1">
    <citation type="journal article" date="2019" name="Philos. Trans. R. Soc. Lond., B, Biol. Sci.">
        <title>Ant behaviour and brain gene expression of defending hosts depend on the ecological success of the intruding social parasite.</title>
        <authorList>
            <person name="Kaur R."/>
            <person name="Stoldt M."/>
            <person name="Jongepier E."/>
            <person name="Feldmeyer B."/>
            <person name="Menzel F."/>
            <person name="Bornberg-Bauer E."/>
            <person name="Foitzik S."/>
        </authorList>
    </citation>
    <scope>NUCLEOTIDE SEQUENCE [LARGE SCALE GENOMIC DNA]</scope>
    <source>
        <tissue evidence="15">Whole body</tissue>
    </source>
</reference>
<dbReference type="GO" id="GO:0008017">
    <property type="term" value="F:microtubule binding"/>
    <property type="evidence" value="ECO:0007669"/>
    <property type="project" value="InterPro"/>
</dbReference>
<dbReference type="InterPro" id="IPR001752">
    <property type="entry name" value="Kinesin_motor_dom"/>
</dbReference>
<evidence type="ECO:0000256" key="12">
    <source>
        <dbReference type="SAM" id="Coils"/>
    </source>
</evidence>
<feature type="domain" description="CRAL-TRIO" evidence="14">
    <location>
        <begin position="2514"/>
        <end position="2678"/>
    </location>
</feature>
<dbReference type="Gene3D" id="1.20.5.1200">
    <property type="entry name" value="Alpha-tocopherol transfer"/>
    <property type="match status" value="3"/>
</dbReference>
<dbReference type="PROSITE" id="PS50191">
    <property type="entry name" value="CRAL_TRIO"/>
    <property type="match status" value="11"/>
</dbReference>
<dbReference type="PANTHER" id="PTHR10174">
    <property type="entry name" value="ALPHA-TOCOPHEROL TRANSFER PROTEIN-RELATED"/>
    <property type="match status" value="1"/>
</dbReference>
<feature type="domain" description="CRAL-TRIO" evidence="14">
    <location>
        <begin position="2965"/>
        <end position="3117"/>
    </location>
</feature>
<dbReference type="Pfam" id="PF00225">
    <property type="entry name" value="Kinesin"/>
    <property type="match status" value="1"/>
</dbReference>
<feature type="binding site" evidence="11">
    <location>
        <begin position="263"/>
        <end position="270"/>
    </location>
    <ligand>
        <name>ATP</name>
        <dbReference type="ChEBI" id="CHEBI:30616"/>
    </ligand>
</feature>
<comment type="subcellular location">
    <subcellularLocation>
        <location evidence="1">Membrane</location>
        <topology evidence="1">Single-pass membrane protein</topology>
    </subcellularLocation>
    <subcellularLocation>
        <location evidence="2">Mitochondrion membrane</location>
    </subcellularLocation>
</comment>
<evidence type="ECO:0000259" key="13">
    <source>
        <dbReference type="PROSITE" id="PS50067"/>
    </source>
</evidence>
<keyword evidence="9" id="KW-0496">Mitochondrion</keyword>
<dbReference type="GO" id="GO:0005524">
    <property type="term" value="F:ATP binding"/>
    <property type="evidence" value="ECO:0007669"/>
    <property type="project" value="UniProtKB-UniRule"/>
</dbReference>
<dbReference type="SMART" id="SM00516">
    <property type="entry name" value="SEC14"/>
    <property type="match status" value="10"/>
</dbReference>
<dbReference type="SMART" id="SM01100">
    <property type="entry name" value="CRAL_TRIO_N"/>
    <property type="match status" value="8"/>
</dbReference>
<dbReference type="InterPro" id="IPR001251">
    <property type="entry name" value="CRAL-TRIO_dom"/>
</dbReference>
<feature type="domain" description="CRAL-TRIO" evidence="14">
    <location>
        <begin position="1487"/>
        <end position="1664"/>
    </location>
</feature>
<feature type="domain" description="CRAL-TRIO" evidence="14">
    <location>
        <begin position="1994"/>
        <end position="2162"/>
    </location>
</feature>
<dbReference type="STRING" id="300112.A0A4V3SCK4"/>
<dbReference type="Gene3D" id="3.40.850.10">
    <property type="entry name" value="Kinesin motor domain"/>
    <property type="match status" value="2"/>
</dbReference>
<keyword evidence="8" id="KW-1133">Transmembrane helix</keyword>
<dbReference type="PRINTS" id="PR00180">
    <property type="entry name" value="CRETINALDHBP"/>
</dbReference>
<dbReference type="GO" id="GO:1902936">
    <property type="term" value="F:phosphatidylinositol bisphosphate binding"/>
    <property type="evidence" value="ECO:0007669"/>
    <property type="project" value="TreeGrafter"/>
</dbReference>
<keyword evidence="16" id="KW-1185">Reference proteome</keyword>
<keyword evidence="4" id="KW-0812">Transmembrane</keyword>
<evidence type="ECO:0000256" key="9">
    <source>
        <dbReference type="ARBA" id="ARBA00023128"/>
    </source>
</evidence>
<dbReference type="GO" id="GO:0043065">
    <property type="term" value="P:positive regulation of apoptotic process"/>
    <property type="evidence" value="ECO:0007669"/>
    <property type="project" value="InterPro"/>
</dbReference>
<feature type="domain" description="Kinesin motor" evidence="13">
    <location>
        <begin position="176"/>
        <end position="324"/>
    </location>
</feature>
<keyword evidence="5" id="KW-0053">Apoptosis</keyword>
<dbReference type="SUPFAM" id="SSF52540">
    <property type="entry name" value="P-loop containing nucleoside triphosphate hydrolases"/>
    <property type="match status" value="1"/>
</dbReference>
<keyword evidence="12" id="KW-0175">Coiled coil</keyword>
<sequence length="3653" mass="427440">MILEGELLEKNTDWIYEWSSRPDQAPPKDWKFKHPLGSKRKTYSIRTAKVGKNGLFSKEVIYTLFFTNLLSLLIGTGLGTERKEVRLIESESAMSTDYSFFNYRDDCDDRHLGGDLRGNSRVPTKEVPMLMPTVSTPTTGGSRKEGPQERADFERMHQTNFSISDNESIDEAHDSNVKVFVRILPLERPCDSCAKISTDGKTIYVRCLQDMRRDERSTCPVYWAFRVDGIFHETSQDKVYCTAAKDLVEKVLDGVNCVLIGYGQTGSGKSFTIGGLKNNWEHIGIVPRLLSDMFTEKANRRKISDIRYRLSFVELRGKSVIDLLTRKRRTFNVNERGVFKIHIVEMAGTGTVGKSSCWKTAADLGMANLMKIQLEQYFLHLRKPSMCTYSVVRSSNLLKLLKDDLTVTSVIRFVSHVRITREDLDVTLSTMRLTAKIAKLKPIRTMRHIQPRTELIVQQLREQVNALKKELELNDMFLHQEALPNISKSRLEQISRDVMNFLQGFISELTLFNVTQARVLVNVVKQLYDKLRAKEIEAEKLKEAYNNVITMLSQSDAALTSSQTFVIDQDDRDPTIPEAINPSSSLSRSSRSKGSCLIACVCILDHYFTFLYISEALMCRVCCYMYLRYEAKISIVQSHRIYYLLERILTLLEMEVYRADKIIKNNKRKIIKNKKRCLLYQAKDVADFLNEGQIYLDMASILHERNQNISTMFAIMLKAMDIYSKLKVHLRWSDIESEDWLTDEELSSEEEDSDDNDDVLFVDGFEEEMLEFDEQFDITKTCLCCLSEIYYREFLLANIESLITRIKSLCVAFTGSNSALYVMLHLTLRDYCERVRLFLHGNTRLAESRRERLPRGDCRKYDLLEQLLERVRKEQEHVASILTILEMEQSQDDRTEKNKNLHGTLYLRMVNNLINWARPNSSKNVILRKILNDLGRVQFQYKRMLRMRKILLDGTVNNGIREDIIFSMENDVIQETDELRTDTTADVYDVDEDEVIHFYDWQIRIGSNEASRSPSVVTMANESGCSDNVENYVPQQLTSEDKEYAAACLNETDETRENAIVEIRRWIEDELCIRIDDFLILRFLRVCKFNLEKTKVRIRNYYKQRSHLPEWYRNRDPICLPLRKPDSQGRLVIMMRGTLHDPRRHQMSDIVKMSTIAIEVAMKFYPAASVYVHMWQSCYPMRYHKIKLFNAPAFFDVIARILKSFMTEKIKNRFHIYSHTLDCFEDIPAEILPVEYGGTGDTMQELIELTEEDKRYAAANLNETDETRENAVAEIKRWIEDELRIRIDDFLILRFLRVCKFNLEKTKIRIRNYYKHRSNLPEWYRNRDPICLPLRKPDSQGRLVIMMRGTLHDPRRHQMSDILKMCMIATEVAMKYYPAASVYGCALLIDVANPTIRHILQFRPSLLMNIVHTWQSCYPMRFQKINIFNAPAFFDVIARILKSFMTEKIRNRFHVYSHTLDFEDIPAEILPVEYGGTGDTMQELTELTEEDKRYAAANLNETDETRENAVAEIKRWIEDELHIQIEYASLILRKLRSGYETIISSDPIYQNEVAMKYYPAASVYGCALLIDVANPTMRHIFQFRPYILMNVVHTWQSCYPMRYQKIKIFNAPAFFDVIARILKSFMTEKINNRFQIYSHTLDCFKDIPAEILPVEYGGTGDTMQELTECYAWKKLSNDDKLYAATYLNETDETTRENAIANIRRWIEENDDLREQIGKSDHMHPDDQGRFIIIVRCTRHDPRIHKMSDVAKISAMVSDTAAKHYPAASIYGYRVFIDMSNTTLRHIAQYRPYVLKNSVHAWQNYPMRVQSINVLNASILLDITVRIFKSFMTEKMRNRLHVYSDSTMKNCFDEVPTNILPVEYGGTDGTIQELTEYWKKLIENNHDLLMNEEDNKIIVLKHCSDSVMNHAWKKLSNDDKLYAATQLNETDENRENSIAEIRHWIEENDELSGQLDDFEILRFLRVCKFNLEKTKIRIRNHSKQRSDVPEWYMNKDPFLPELQELLDMGFCLPLRNPDDQGRLVMFVRIIYDPRRHKISNLAKIFLMAMETALKYYPAASIYGYTLFIDFANTTVRHIAQYRPYILRNSVRLWQYYPMSVKLMNMFNAPLIYDVTAAILKSFMTEKLKNRFNVYSASTKHNCLKDIPANILPVECGGTDGTIQELTASTCSDSVMLHAPQELTEENKRYAAANLNETDETRENAVAEIKRWIEDELRIRIDDFLILRFLRVCKFNLEKTKIRIRNYYKQRSNLPEWYMNRDPFRPELQELLDLGTVLPLRKPDSQGRLVIILYGTRHDPTKHKISDVAKIGMMATEVAMKYYPAGSVYGCVPLIDMVNPTLRHILQLRPYILMNIVHAWQSCYPIRFQKINIFNAPAFFDVIAKILKSFMTEKMKNRFHVYSHTLDCFEDIPAEILPIEYGGTDGTIQELKELTGEDKRYAAAYLNETDETRENVVAEVRRWIEDELRIRIDDFLILRFSRVCKFNLEKTKIRIRNYYKQQSDLPEWYMNRDPFRPELQELLDLGIVLPLRKPDSQGRLVIILRGTRHDPTKHKISDIAKIGMMVTEVAMKYYPAASVYGCASFIDVVNPTIRHILQLRPYILMNLIHTWQSCYPMRYQTINLFNAPAFFDVIVGILKSFMTEKIKNRFNVYSHTPDRFKDIPAEILPVEYGGNDGTIQELTASQLNETDKNRESCIAEIRHWIQENDDLRGQFDDFLILRFLRVCKFNLEKTKIKIQSYYKQRSDVPEWYMNKDPLLPELQELLDMGFCLPLRNPDDQGRLVMLVRIIYDPTRHELSNLAKIFLMALETAIKHYPAASIYGYTLFIDLANSTVRHIAQYRPYILKNSVRLWQNYPMSVKLINMFNAPLIYDITAAILKSFMTEKLKNRFNVYSDSMMHNCLKDIPANILPVEKYWKKLIEENRDSLLNEDDKIISKHYMQNRLKDNPANIEYDGTDGTIQVLTVFLPLRKQDSEGRLVIVARGTRHDPRRHNISDIVKIGVMATKVAMKYYPAASVYGFASFIDMVNPTVRHILQLRPYGLMNVVHAWQSCYPIKIQKINIFNVPSFFNVIVEILKAFMTEKIKNRFNVYSHTTDCFKDIPAEILPVKYSGIDGTIQELTELTEEDKRYAAANLNETDETRENVVAEIKRLIEDELRIRIDDFLILRFLRVCKFDLEKTNIRIRNYYKQRSNLPEWYMNRDPFRPELQELLDLGVFLPLRKPDSEGRLVILARGTRHDPRRHNISDIVKIGVMATEVAMKYYPAASVYGCASFIDVVNPTVRHILQLRPYILMNLVHAWQSCYPIRIQKINIFNVPAFFNVIVEILKSFMTEKMKNRFNVYSHTTDCFKDIPAEILPVEYGGTDGTIQELTELTSEDKRYAAAHLNETDENRENAVAEIRRWIEENDDLSTRIDDFLILRFLRVCKFNLDKTKIRIQNYYKQRSYLPEWYMNKDPFRPELQELLDLGVFLPLRKPDSEGRLVIVVRGTRHNPRRHNISDIVKIGVMATEVATKNYTLASVRGYSVFIDVANPTMRHAVQLRPQIIMNLVHAWQSCYPLRTHSINIINAPDYVDIVLRIFKSFMSEKMKNRLFVYTQRTIQNCFEGVPANILPVEYGGTDCTFRELTEYWKKLIEENRDWLMDDEKNKIAISKQ</sequence>
<dbReference type="SMART" id="SM00129">
    <property type="entry name" value="KISc"/>
    <property type="match status" value="1"/>
</dbReference>
<dbReference type="InterPro" id="IPR036273">
    <property type="entry name" value="CRAL/TRIO_N_dom_sf"/>
</dbReference>
<dbReference type="InterPro" id="IPR010548">
    <property type="entry name" value="BNIP3"/>
</dbReference>
<evidence type="ECO:0000256" key="4">
    <source>
        <dbReference type="ARBA" id="ARBA00022692"/>
    </source>
</evidence>
<dbReference type="PROSITE" id="PS50067">
    <property type="entry name" value="KINESIN_MOTOR_2"/>
    <property type="match status" value="1"/>
</dbReference>
<dbReference type="Proteomes" id="UP000310200">
    <property type="component" value="Unassembled WGS sequence"/>
</dbReference>
<feature type="domain" description="CRAL-TRIO" evidence="14">
    <location>
        <begin position="3204"/>
        <end position="3368"/>
    </location>
</feature>
<accession>A0A4V3SCK4</accession>
<keyword evidence="10" id="KW-0472">Membrane</keyword>
<feature type="domain" description="CRAL-TRIO" evidence="14">
    <location>
        <begin position="3457"/>
        <end position="3623"/>
    </location>
</feature>
<dbReference type="GO" id="GO:0003777">
    <property type="term" value="F:microtubule motor activity"/>
    <property type="evidence" value="ECO:0007669"/>
    <property type="project" value="InterPro"/>
</dbReference>
<evidence type="ECO:0000256" key="11">
    <source>
        <dbReference type="PROSITE-ProRule" id="PRU00283"/>
    </source>
</evidence>
<feature type="domain" description="CRAL-TRIO" evidence="14">
    <location>
        <begin position="2263"/>
        <end position="2427"/>
    </location>
</feature>
<dbReference type="GO" id="GO:0042802">
    <property type="term" value="F:identical protein binding"/>
    <property type="evidence" value="ECO:0007669"/>
    <property type="project" value="UniProtKB-ARBA"/>
</dbReference>
<dbReference type="InterPro" id="IPR027417">
    <property type="entry name" value="P-loop_NTPase"/>
</dbReference>
<feature type="domain" description="CRAL-TRIO" evidence="14">
    <location>
        <begin position="2753"/>
        <end position="2910"/>
    </location>
</feature>
<dbReference type="GO" id="GO:0031966">
    <property type="term" value="C:mitochondrial membrane"/>
    <property type="evidence" value="ECO:0007669"/>
    <property type="project" value="UniProtKB-SubCell"/>
</dbReference>
<keyword evidence="7 11" id="KW-0067">ATP-binding</keyword>
<feature type="coiled-coil region" evidence="12">
    <location>
        <begin position="3385"/>
        <end position="3412"/>
    </location>
</feature>
<evidence type="ECO:0000256" key="2">
    <source>
        <dbReference type="ARBA" id="ARBA00004325"/>
    </source>
</evidence>
<dbReference type="SUPFAM" id="SSF46938">
    <property type="entry name" value="CRAL/TRIO N-terminal domain"/>
    <property type="match status" value="8"/>
</dbReference>
<evidence type="ECO:0000313" key="16">
    <source>
        <dbReference type="Proteomes" id="UP000310200"/>
    </source>
</evidence>
<keyword evidence="11" id="KW-0505">Motor protein</keyword>
<dbReference type="Pfam" id="PF00650">
    <property type="entry name" value="CRAL_TRIO"/>
    <property type="match status" value="11"/>
</dbReference>
<feature type="domain" description="CRAL-TRIO" evidence="14">
    <location>
        <begin position="1320"/>
        <end position="1482"/>
    </location>
</feature>
<dbReference type="CDD" id="cd00170">
    <property type="entry name" value="SEC14"/>
    <property type="match status" value="11"/>
</dbReference>
<comment type="similarity">
    <text evidence="3">Belongs to the NIP3 family.</text>
</comment>
<feature type="domain" description="CRAL-TRIO" evidence="14">
    <location>
        <begin position="1149"/>
        <end position="1244"/>
    </location>
</feature>
<evidence type="ECO:0000256" key="7">
    <source>
        <dbReference type="ARBA" id="ARBA00022840"/>
    </source>
</evidence>
<proteinExistence type="inferred from homology"/>
<dbReference type="PANTHER" id="PTHR10174:SF224">
    <property type="entry name" value="RETINOL-BINDING PROTEIN PINTA"/>
    <property type="match status" value="1"/>
</dbReference>
<protein>
    <recommendedName>
        <fullName evidence="17">CRAL-TRIO domain-containing protein</fullName>
    </recommendedName>
</protein>
<evidence type="ECO:0000256" key="1">
    <source>
        <dbReference type="ARBA" id="ARBA00004167"/>
    </source>
</evidence>
<evidence type="ECO:0000259" key="14">
    <source>
        <dbReference type="PROSITE" id="PS50191"/>
    </source>
</evidence>
<organism evidence="15 16">
    <name type="scientific">Temnothorax longispinosus</name>
    <dbReference type="NCBI Taxonomy" id="300112"/>
    <lineage>
        <taxon>Eukaryota</taxon>
        <taxon>Metazoa</taxon>
        <taxon>Ecdysozoa</taxon>
        <taxon>Arthropoda</taxon>
        <taxon>Hexapoda</taxon>
        <taxon>Insecta</taxon>
        <taxon>Pterygota</taxon>
        <taxon>Neoptera</taxon>
        <taxon>Endopterygota</taxon>
        <taxon>Hymenoptera</taxon>
        <taxon>Apocrita</taxon>
        <taxon>Aculeata</taxon>
        <taxon>Formicoidea</taxon>
        <taxon>Formicidae</taxon>
        <taxon>Myrmicinae</taxon>
        <taxon>Temnothorax</taxon>
    </lineage>
</organism>